<feature type="domain" description="Peptidase M15C" evidence="2">
    <location>
        <begin position="366"/>
        <end position="438"/>
    </location>
</feature>
<dbReference type="RefSeq" id="WP_147431870.1">
    <property type="nucleotide sequence ID" value="NZ_RBWV01000009.1"/>
</dbReference>
<dbReference type="AlphaFoldDB" id="A0A420XUE5"/>
<protein>
    <submittedName>
        <fullName evidence="3">D-alanyl-D-alanine carboxypeptidase-like protein</fullName>
    </submittedName>
</protein>
<dbReference type="InParanoid" id="A0A420XUE5"/>
<keyword evidence="3" id="KW-0121">Carboxypeptidase</keyword>
<dbReference type="InterPro" id="IPR009045">
    <property type="entry name" value="Zn_M74/Hedgehog-like"/>
</dbReference>
<dbReference type="Pfam" id="PF13539">
    <property type="entry name" value="Peptidase_M15_4"/>
    <property type="match status" value="1"/>
</dbReference>
<keyword evidence="3" id="KW-0378">Hydrolase</keyword>
<dbReference type="SUPFAM" id="SSF55166">
    <property type="entry name" value="Hedgehog/DD-peptidase"/>
    <property type="match status" value="1"/>
</dbReference>
<organism evidence="3 4">
    <name type="scientific">Motilibacter peucedani</name>
    <dbReference type="NCBI Taxonomy" id="598650"/>
    <lineage>
        <taxon>Bacteria</taxon>
        <taxon>Bacillati</taxon>
        <taxon>Actinomycetota</taxon>
        <taxon>Actinomycetes</taxon>
        <taxon>Motilibacterales</taxon>
        <taxon>Motilibacteraceae</taxon>
        <taxon>Motilibacter</taxon>
    </lineage>
</organism>
<feature type="signal peptide" evidence="1">
    <location>
        <begin position="1"/>
        <end position="32"/>
    </location>
</feature>
<evidence type="ECO:0000256" key="1">
    <source>
        <dbReference type="SAM" id="SignalP"/>
    </source>
</evidence>
<gene>
    <name evidence="3" type="ORF">CLV35_0908</name>
</gene>
<reference evidence="3 4" key="1">
    <citation type="submission" date="2018-10" db="EMBL/GenBank/DDBJ databases">
        <title>Genomic Encyclopedia of Archaeal and Bacterial Type Strains, Phase II (KMG-II): from individual species to whole genera.</title>
        <authorList>
            <person name="Goeker M."/>
        </authorList>
    </citation>
    <scope>NUCLEOTIDE SEQUENCE [LARGE SCALE GENOMIC DNA]</scope>
    <source>
        <strain evidence="3 4">RP-AC37</strain>
    </source>
</reference>
<dbReference type="InterPro" id="IPR039561">
    <property type="entry name" value="Peptidase_M15C"/>
</dbReference>
<dbReference type="EMBL" id="RBWV01000009">
    <property type="protein sequence ID" value="RKS80473.1"/>
    <property type="molecule type" value="Genomic_DNA"/>
</dbReference>
<evidence type="ECO:0000259" key="2">
    <source>
        <dbReference type="Pfam" id="PF13539"/>
    </source>
</evidence>
<dbReference type="OrthoDB" id="9799970at2"/>
<dbReference type="Proteomes" id="UP000281955">
    <property type="component" value="Unassembled WGS sequence"/>
</dbReference>
<dbReference type="Gene3D" id="3.30.1380.10">
    <property type="match status" value="1"/>
</dbReference>
<evidence type="ECO:0000313" key="3">
    <source>
        <dbReference type="EMBL" id="RKS80473.1"/>
    </source>
</evidence>
<keyword evidence="3" id="KW-0645">Protease</keyword>
<evidence type="ECO:0000313" key="4">
    <source>
        <dbReference type="Proteomes" id="UP000281955"/>
    </source>
</evidence>
<name>A0A420XUE5_9ACTN</name>
<keyword evidence="1" id="KW-0732">Signal</keyword>
<dbReference type="GO" id="GO:0004180">
    <property type="term" value="F:carboxypeptidase activity"/>
    <property type="evidence" value="ECO:0007669"/>
    <property type="project" value="UniProtKB-KW"/>
</dbReference>
<feature type="chain" id="PRO_5019235067" evidence="1">
    <location>
        <begin position="33"/>
        <end position="444"/>
    </location>
</feature>
<keyword evidence="4" id="KW-1185">Reference proteome</keyword>
<proteinExistence type="predicted"/>
<sequence>MRAGRGPGGTRLVAAAVAVAVGVLLPAGPARAQDAVIDTVAAPALVHRGVPTVVTAVLHADAPAGVVVVLERRPGDAETWTAVAEGTTDAGGAVSIRFVPAGSNLYRLRSASPSATSATFPVLTEPAPSTLALSARRSVRSDTTWRPVATWTTSDGLPVPGTLLLQQRAGQSWRTVQRRRTDARGAAAFAVPAVQTGAWRVAAAPVPEALGTVSATRALTVTPAYAVVPEPPVPYRAVAAVVQPRATTRGLDLRVSAVPDAVWGEMVGATWHQGCPVGRSGLRYLTLNYYGFDGFRHRGELVVATRVVGQVRRIFTALYAAGYPIRSLAREDRFGWNRSLRGADDYASMAADNSSGFNCRQVVGQESRRSPHSYGIAIDLNTLENPDVARNGTWPHAWFADRTRRSPASIVPGGAVVRAFAGQGWHWGASFRDYQHFDITRGHD</sequence>
<comment type="caution">
    <text evidence="3">The sequence shown here is derived from an EMBL/GenBank/DDBJ whole genome shotgun (WGS) entry which is preliminary data.</text>
</comment>
<accession>A0A420XUE5</accession>